<dbReference type="PANTHER" id="PTHR23402">
    <property type="entry name" value="PROTEASE FAMILY C15 PYROGLUTAMYL-PEPTIDASE I-RELATED"/>
    <property type="match status" value="1"/>
</dbReference>
<keyword evidence="8" id="KW-0788">Thiol protease</keyword>
<dbReference type="Pfam" id="PF01470">
    <property type="entry name" value="Peptidase_C15"/>
    <property type="match status" value="1"/>
</dbReference>
<dbReference type="InterPro" id="IPR016125">
    <property type="entry name" value="Peptidase_C15-like"/>
</dbReference>
<comment type="function">
    <text evidence="2">Removes 5-oxoproline from various penultimate amino acid residues except L-proline.</text>
</comment>
<evidence type="ECO:0000256" key="10">
    <source>
        <dbReference type="PROSITE-ProRule" id="PRU10077"/>
    </source>
</evidence>
<dbReference type="InterPro" id="IPR033694">
    <property type="entry name" value="PGPEP1_Cys_AS"/>
</dbReference>
<dbReference type="InterPro" id="IPR036440">
    <property type="entry name" value="Peptidase_C15-like_sf"/>
</dbReference>
<dbReference type="PIRSF" id="PIRSF015592">
    <property type="entry name" value="Prld-crbxl_pptds"/>
    <property type="match status" value="1"/>
</dbReference>
<accession>A0A841AID9</accession>
<dbReference type="PRINTS" id="PR00706">
    <property type="entry name" value="PYROGLUPTASE"/>
</dbReference>
<evidence type="ECO:0000256" key="4">
    <source>
        <dbReference type="ARBA" id="ARBA00006641"/>
    </source>
</evidence>
<dbReference type="NCBIfam" id="NF009676">
    <property type="entry name" value="PRK13197.1"/>
    <property type="match status" value="1"/>
</dbReference>
<keyword evidence="5" id="KW-0963">Cytoplasm</keyword>
<feature type="active site" evidence="9">
    <location>
        <position position="82"/>
    </location>
</feature>
<evidence type="ECO:0000256" key="3">
    <source>
        <dbReference type="ARBA" id="ARBA00004496"/>
    </source>
</evidence>
<evidence type="ECO:0000256" key="7">
    <source>
        <dbReference type="ARBA" id="ARBA00022801"/>
    </source>
</evidence>
<keyword evidence="7 11" id="KW-0378">Hydrolase</keyword>
<evidence type="ECO:0000313" key="12">
    <source>
        <dbReference type="Proteomes" id="UP000588158"/>
    </source>
</evidence>
<dbReference type="PROSITE" id="PS01333">
    <property type="entry name" value="PYRASE_GLU"/>
    <property type="match status" value="1"/>
</dbReference>
<feature type="active site" evidence="10">
    <location>
        <position position="145"/>
    </location>
</feature>
<dbReference type="GO" id="GO:0005829">
    <property type="term" value="C:cytosol"/>
    <property type="evidence" value="ECO:0007669"/>
    <property type="project" value="InterPro"/>
</dbReference>
<dbReference type="GO" id="GO:0016920">
    <property type="term" value="F:pyroglutamyl-peptidase activity"/>
    <property type="evidence" value="ECO:0007669"/>
    <property type="project" value="UniProtKB-EC"/>
</dbReference>
<dbReference type="InterPro" id="IPR033693">
    <property type="entry name" value="PGPEP1_Glu_AS"/>
</dbReference>
<comment type="subcellular location">
    <subcellularLocation>
        <location evidence="3">Cytoplasm</location>
    </subcellularLocation>
</comment>
<comment type="caution">
    <text evidence="11">The sequence shown here is derived from an EMBL/GenBank/DDBJ whole genome shotgun (WGS) entry which is preliminary data.</text>
</comment>
<dbReference type="PANTHER" id="PTHR23402:SF1">
    <property type="entry name" value="PYROGLUTAMYL-PEPTIDASE I"/>
    <property type="match status" value="1"/>
</dbReference>
<dbReference type="Gene3D" id="3.40.630.20">
    <property type="entry name" value="Peptidase C15, pyroglutamyl peptidase I-like"/>
    <property type="match status" value="1"/>
</dbReference>
<evidence type="ECO:0000256" key="6">
    <source>
        <dbReference type="ARBA" id="ARBA00022670"/>
    </source>
</evidence>
<evidence type="ECO:0000313" key="11">
    <source>
        <dbReference type="EMBL" id="MBB5832808.1"/>
    </source>
</evidence>
<dbReference type="AlphaFoldDB" id="A0A841AID9"/>
<keyword evidence="12" id="KW-1185">Reference proteome</keyword>
<protein>
    <recommendedName>
        <fullName evidence="9">Pyroglutamyl-peptidase I</fullName>
        <ecNumber evidence="9">3.4.19.3</ecNumber>
    </recommendedName>
</protein>
<evidence type="ECO:0000256" key="9">
    <source>
        <dbReference type="PROSITE-ProRule" id="PRU10076"/>
    </source>
</evidence>
<evidence type="ECO:0000256" key="1">
    <source>
        <dbReference type="ARBA" id="ARBA00001770"/>
    </source>
</evidence>
<dbReference type="CDD" id="cd00501">
    <property type="entry name" value="Peptidase_C15"/>
    <property type="match status" value="1"/>
</dbReference>
<keyword evidence="6" id="KW-0645">Protease</keyword>
<dbReference type="PROSITE" id="PS01334">
    <property type="entry name" value="PYRASE_CYS"/>
    <property type="match status" value="1"/>
</dbReference>
<dbReference type="EC" id="3.4.19.3" evidence="9"/>
<sequence>MTTDVLLTGFAPFDGAALNESWEAVRAAAPLLGERGIAAEALELPVEFGAASALLTKAVRELRPRLVIAVGLAAGRSAITPERVAINVRDARIPDNAGAQPIDEPVVEGGPVGRFSHLPVKAMVAALAADGIPAAVSQTAGTYVCNDVFYALLHLLETEPELAGIRGGFVHVPSADVVDSPAAARAVALMVEVALATEADVRLVGGAEH</sequence>
<dbReference type="EMBL" id="JACHLZ010000001">
    <property type="protein sequence ID" value="MBB5832808.1"/>
    <property type="molecule type" value="Genomic_DNA"/>
</dbReference>
<name>A0A841AID9_9MICO</name>
<evidence type="ECO:0000256" key="2">
    <source>
        <dbReference type="ARBA" id="ARBA00002280"/>
    </source>
</evidence>
<evidence type="ECO:0000256" key="5">
    <source>
        <dbReference type="ARBA" id="ARBA00022490"/>
    </source>
</evidence>
<dbReference type="GO" id="GO:0006508">
    <property type="term" value="P:proteolysis"/>
    <property type="evidence" value="ECO:0007669"/>
    <property type="project" value="UniProtKB-KW"/>
</dbReference>
<gene>
    <name evidence="11" type="ORF">HNR70_002621</name>
</gene>
<evidence type="ECO:0000256" key="8">
    <source>
        <dbReference type="ARBA" id="ARBA00022807"/>
    </source>
</evidence>
<dbReference type="SUPFAM" id="SSF53182">
    <property type="entry name" value="Pyrrolidone carboxyl peptidase (pyroglutamate aminopeptidase)"/>
    <property type="match status" value="1"/>
</dbReference>
<comment type="similarity">
    <text evidence="4">Belongs to the peptidase C15 family.</text>
</comment>
<organism evidence="11 12">
    <name type="scientific">Brachybacterium aquaticum</name>
    <dbReference type="NCBI Taxonomy" id="1432564"/>
    <lineage>
        <taxon>Bacteria</taxon>
        <taxon>Bacillati</taxon>
        <taxon>Actinomycetota</taxon>
        <taxon>Actinomycetes</taxon>
        <taxon>Micrococcales</taxon>
        <taxon>Dermabacteraceae</taxon>
        <taxon>Brachybacterium</taxon>
    </lineage>
</organism>
<comment type="catalytic activity">
    <reaction evidence="1 9">
        <text>Release of an N-terminal pyroglutamyl group from a polypeptide, the second amino acid generally not being Pro.</text>
        <dbReference type="EC" id="3.4.19.3"/>
    </reaction>
</comment>
<dbReference type="Proteomes" id="UP000588158">
    <property type="component" value="Unassembled WGS sequence"/>
</dbReference>
<reference evidence="11 12" key="1">
    <citation type="submission" date="2020-08" db="EMBL/GenBank/DDBJ databases">
        <title>Sequencing the genomes of 1000 actinobacteria strains.</title>
        <authorList>
            <person name="Klenk H.-P."/>
        </authorList>
    </citation>
    <scope>NUCLEOTIDE SEQUENCE [LARGE SCALE GENOMIC DNA]</scope>
    <source>
        <strain evidence="11 12">DSM 28796</strain>
    </source>
</reference>
<proteinExistence type="inferred from homology"/>
<dbReference type="InterPro" id="IPR000816">
    <property type="entry name" value="Peptidase_C15"/>
</dbReference>
<dbReference type="RefSeq" id="WP_184326069.1">
    <property type="nucleotide sequence ID" value="NZ_JACHLZ010000001.1"/>
</dbReference>